<evidence type="ECO:0000256" key="2">
    <source>
        <dbReference type="ARBA" id="ARBA00022527"/>
    </source>
</evidence>
<reference evidence="10 11" key="1">
    <citation type="submission" date="2019-05" db="EMBL/GenBank/DDBJ databases">
        <title>Marinobacter panjinensis sp. nov., a moderately halophilic bacterium isolated from sea tidal flat environment.</title>
        <authorList>
            <person name="Yang W."/>
            <person name="An M."/>
            <person name="He W."/>
            <person name="Luo X."/>
            <person name="Zhu L."/>
            <person name="Chen G."/>
            <person name="Zhang Y."/>
            <person name="Wang Y."/>
        </authorList>
    </citation>
    <scope>NUCLEOTIDE SEQUENCE [LARGE SCALE GENOMIC DNA]</scope>
    <source>
        <strain evidence="10 11">PJ-16</strain>
    </source>
</reference>
<dbReference type="Gene3D" id="3.30.200.20">
    <property type="entry name" value="Phosphorylase Kinase, domain 1"/>
    <property type="match status" value="1"/>
</dbReference>
<dbReference type="SUPFAM" id="SSF56112">
    <property type="entry name" value="Protein kinase-like (PK-like)"/>
    <property type="match status" value="1"/>
</dbReference>
<keyword evidence="2 10" id="KW-0723">Serine/threonine-protein kinase</keyword>
<evidence type="ECO:0000256" key="1">
    <source>
        <dbReference type="ARBA" id="ARBA00012513"/>
    </source>
</evidence>
<dbReference type="Pfam" id="PF00069">
    <property type="entry name" value="Pkinase"/>
    <property type="match status" value="1"/>
</dbReference>
<keyword evidence="3" id="KW-0808">Transferase</keyword>
<dbReference type="Proteomes" id="UP000308488">
    <property type="component" value="Unassembled WGS sequence"/>
</dbReference>
<organism evidence="10 11">
    <name type="scientific">Marinobacter panjinensis</name>
    <dbReference type="NCBI Taxonomy" id="2576384"/>
    <lineage>
        <taxon>Bacteria</taxon>
        <taxon>Pseudomonadati</taxon>
        <taxon>Pseudomonadota</taxon>
        <taxon>Gammaproteobacteria</taxon>
        <taxon>Pseudomonadales</taxon>
        <taxon>Marinobacteraceae</taxon>
        <taxon>Marinobacter</taxon>
    </lineage>
</organism>
<keyword evidence="4 7" id="KW-0547">Nucleotide-binding</keyword>
<dbReference type="InterPro" id="IPR000719">
    <property type="entry name" value="Prot_kinase_dom"/>
</dbReference>
<dbReference type="EMBL" id="SZYH01000002">
    <property type="protein sequence ID" value="TKV64346.1"/>
    <property type="molecule type" value="Genomic_DNA"/>
</dbReference>
<evidence type="ECO:0000256" key="5">
    <source>
        <dbReference type="ARBA" id="ARBA00022777"/>
    </source>
</evidence>
<dbReference type="SUPFAM" id="SSF48452">
    <property type="entry name" value="TPR-like"/>
    <property type="match status" value="1"/>
</dbReference>
<evidence type="ECO:0000313" key="10">
    <source>
        <dbReference type="EMBL" id="TKV64346.1"/>
    </source>
</evidence>
<dbReference type="PROSITE" id="PS00108">
    <property type="entry name" value="PROTEIN_KINASE_ST"/>
    <property type="match status" value="1"/>
</dbReference>
<evidence type="ECO:0000256" key="7">
    <source>
        <dbReference type="PROSITE-ProRule" id="PRU10141"/>
    </source>
</evidence>
<accession>A0A4U6QWF9</accession>
<gene>
    <name evidence="10" type="ORF">FDP08_18215</name>
</gene>
<dbReference type="FunFam" id="1.10.510.10:FF:000021">
    <property type="entry name" value="Serine/threonine protein kinase"/>
    <property type="match status" value="1"/>
</dbReference>
<feature type="transmembrane region" description="Helical" evidence="8">
    <location>
        <begin position="117"/>
        <end position="136"/>
    </location>
</feature>
<dbReference type="OrthoDB" id="9801841at2"/>
<keyword evidence="5 10" id="KW-0418">Kinase</keyword>
<dbReference type="Gene3D" id="1.25.40.10">
    <property type="entry name" value="Tetratricopeptide repeat domain"/>
    <property type="match status" value="1"/>
</dbReference>
<feature type="binding site" evidence="7">
    <location>
        <position position="319"/>
    </location>
    <ligand>
        <name>ATP</name>
        <dbReference type="ChEBI" id="CHEBI:30616"/>
    </ligand>
</feature>
<dbReference type="InterPro" id="IPR017441">
    <property type="entry name" value="Protein_kinase_ATP_BS"/>
</dbReference>
<dbReference type="PROSITE" id="PS00107">
    <property type="entry name" value="PROTEIN_KINASE_ATP"/>
    <property type="match status" value="1"/>
</dbReference>
<name>A0A4U6QWF9_9GAMM</name>
<dbReference type="SMART" id="SM00220">
    <property type="entry name" value="S_TKc"/>
    <property type="match status" value="1"/>
</dbReference>
<keyword evidence="8" id="KW-1133">Transmembrane helix</keyword>
<evidence type="ECO:0000313" key="11">
    <source>
        <dbReference type="Proteomes" id="UP000308488"/>
    </source>
</evidence>
<evidence type="ECO:0000256" key="3">
    <source>
        <dbReference type="ARBA" id="ARBA00022679"/>
    </source>
</evidence>
<feature type="domain" description="Protein kinase" evidence="9">
    <location>
        <begin position="290"/>
        <end position="550"/>
    </location>
</feature>
<feature type="transmembrane region" description="Helical" evidence="8">
    <location>
        <begin position="26"/>
        <end position="48"/>
    </location>
</feature>
<dbReference type="PANTHER" id="PTHR43289:SF6">
    <property type="entry name" value="SERINE_THREONINE-PROTEIN KINASE NEKL-3"/>
    <property type="match status" value="1"/>
</dbReference>
<dbReference type="InterPro" id="IPR008271">
    <property type="entry name" value="Ser/Thr_kinase_AS"/>
</dbReference>
<protein>
    <recommendedName>
        <fullName evidence="1">non-specific serine/threonine protein kinase</fullName>
        <ecNumber evidence="1">2.7.11.1</ecNumber>
    </recommendedName>
</protein>
<dbReference type="CDD" id="cd14014">
    <property type="entry name" value="STKc_PknB_like"/>
    <property type="match status" value="1"/>
</dbReference>
<dbReference type="PROSITE" id="PS50011">
    <property type="entry name" value="PROTEIN_KINASE_DOM"/>
    <property type="match status" value="1"/>
</dbReference>
<comment type="caution">
    <text evidence="10">The sequence shown here is derived from an EMBL/GenBank/DDBJ whole genome shotgun (WGS) entry which is preliminary data.</text>
</comment>
<evidence type="ECO:0000256" key="8">
    <source>
        <dbReference type="SAM" id="Phobius"/>
    </source>
</evidence>
<dbReference type="GO" id="GO:0005524">
    <property type="term" value="F:ATP binding"/>
    <property type="evidence" value="ECO:0007669"/>
    <property type="project" value="UniProtKB-UniRule"/>
</dbReference>
<dbReference type="InterPro" id="IPR011009">
    <property type="entry name" value="Kinase-like_dom_sf"/>
</dbReference>
<evidence type="ECO:0000259" key="9">
    <source>
        <dbReference type="PROSITE" id="PS50011"/>
    </source>
</evidence>
<proteinExistence type="predicted"/>
<dbReference type="Gene3D" id="1.10.510.10">
    <property type="entry name" value="Transferase(Phosphotransferase) domain 1"/>
    <property type="match status" value="1"/>
</dbReference>
<dbReference type="InterPro" id="IPR011990">
    <property type="entry name" value="TPR-like_helical_dom_sf"/>
</dbReference>
<sequence>MNQPFIITVPVNSLAFVFSRIFSLRLLIIGLALVFAFTGEALPMLGWADRVLFGSLGNPSDIVDPGALVRMSPEVFSSALEARGLYEPPWAAVAIRTGLMVSALFLVLAVPRMGAGVALPVILLAAGSLVVLQAAFMFYENAWLPLGEVVTLLVTGYLIMLFWLQPRRDLEALSENVQAARTRLGKLLLQQGQPDEALEVLSECPPSEDTLGLQYDIAIQQERKRQYDKARTTYRQILGQKRKYRDADKRLAALENLNAEGATTVAGSFDSTRTLVLPEQSVSRPTLGRYEIEREIGRGAMGVVYLGKDPKIARTVAIKTLSYQAFDDNELRDLKSRFFREAEAAGRLSHPAIVTVYDVGEEADLAFIAMDYARGRPLSEFGKPGRLLPLATVLDIVARVADALDYAHRQKIIHRDIKPGNIIFNPDSGEIKITDFGIAKISDDSRTRTGSVMGSPLYMSPEQLKGQKVTGASDTYSLGITLYKLVSGETPYQGDTLANLTYQILNKRPKSVREFNPELPNGVVRLINKAIQREPDKRFLSAATMAEALRRQASREAKEEAS</sequence>
<dbReference type="EC" id="2.7.11.1" evidence="1"/>
<keyword evidence="11" id="KW-1185">Reference proteome</keyword>
<evidence type="ECO:0000256" key="6">
    <source>
        <dbReference type="ARBA" id="ARBA00022840"/>
    </source>
</evidence>
<dbReference type="AlphaFoldDB" id="A0A4U6QWF9"/>
<keyword evidence="8" id="KW-0472">Membrane</keyword>
<keyword evidence="8" id="KW-0812">Transmembrane</keyword>
<feature type="transmembrane region" description="Helical" evidence="8">
    <location>
        <begin position="90"/>
        <end position="110"/>
    </location>
</feature>
<feature type="transmembrane region" description="Helical" evidence="8">
    <location>
        <begin position="142"/>
        <end position="164"/>
    </location>
</feature>
<dbReference type="PANTHER" id="PTHR43289">
    <property type="entry name" value="MITOGEN-ACTIVATED PROTEIN KINASE KINASE KINASE 20-RELATED"/>
    <property type="match status" value="1"/>
</dbReference>
<evidence type="ECO:0000256" key="4">
    <source>
        <dbReference type="ARBA" id="ARBA00022741"/>
    </source>
</evidence>
<dbReference type="GO" id="GO:0004674">
    <property type="term" value="F:protein serine/threonine kinase activity"/>
    <property type="evidence" value="ECO:0007669"/>
    <property type="project" value="UniProtKB-KW"/>
</dbReference>
<keyword evidence="6 7" id="KW-0067">ATP-binding</keyword>